<name>A0ABW8UCK9_9LACO</name>
<gene>
    <name evidence="3" type="ORF">ACEN34_08100</name>
</gene>
<dbReference type="PANTHER" id="PTHR31435:SF10">
    <property type="entry name" value="BSR4717 PROTEIN"/>
    <property type="match status" value="1"/>
</dbReference>
<keyword evidence="3" id="KW-0012">Acyltransferase</keyword>
<dbReference type="EMBL" id="JBGQPK010000031">
    <property type="protein sequence ID" value="MFL2029576.1"/>
    <property type="molecule type" value="Genomic_DNA"/>
</dbReference>
<dbReference type="InterPro" id="IPR000182">
    <property type="entry name" value="GNAT_dom"/>
</dbReference>
<protein>
    <submittedName>
        <fullName evidence="3">GNAT family N-acetyltransferase</fullName>
        <ecNumber evidence="3">2.3.1.-</ecNumber>
    </submittedName>
</protein>
<reference evidence="3 4" key="1">
    <citation type="submission" date="2024-08" db="EMBL/GenBank/DDBJ databases">
        <authorList>
            <person name="Arias E."/>
        </authorList>
    </citation>
    <scope>NUCLEOTIDE SEQUENCE [LARGE SCALE GENOMIC DNA]</scope>
    <source>
        <strain evidence="3 4">FAM 25317</strain>
    </source>
</reference>
<evidence type="ECO:0000259" key="2">
    <source>
        <dbReference type="PROSITE" id="PS51729"/>
    </source>
</evidence>
<evidence type="ECO:0000313" key="3">
    <source>
        <dbReference type="EMBL" id="MFL2029576.1"/>
    </source>
</evidence>
<comment type="caution">
    <text evidence="3">The sequence shown here is derived from an EMBL/GenBank/DDBJ whole genome shotgun (WGS) entry which is preliminary data.</text>
</comment>
<feature type="domain" description="N-acetyltransferase" evidence="1">
    <location>
        <begin position="1"/>
        <end position="92"/>
    </location>
</feature>
<keyword evidence="4" id="KW-1185">Reference proteome</keyword>
<dbReference type="InterPro" id="IPR045057">
    <property type="entry name" value="Gcn5-rel_NAT"/>
</dbReference>
<evidence type="ECO:0000313" key="4">
    <source>
        <dbReference type="Proteomes" id="UP001625389"/>
    </source>
</evidence>
<dbReference type="RefSeq" id="WP_125550532.1">
    <property type="nucleotide sequence ID" value="NZ_JBGQPK010000031.1"/>
</dbReference>
<evidence type="ECO:0000259" key="1">
    <source>
        <dbReference type="PROSITE" id="PS51186"/>
    </source>
</evidence>
<dbReference type="InterPro" id="IPR031165">
    <property type="entry name" value="GNAT_YJDJ"/>
</dbReference>
<dbReference type="SUPFAM" id="SSF55729">
    <property type="entry name" value="Acyl-CoA N-acyltransferases (Nat)"/>
    <property type="match status" value="1"/>
</dbReference>
<sequence length="92" mass="10466">MEFDYEPGRYYHNDTDGRLVAEVTFQSLHNGSVLALDHTYVREDHRSQGIAGKLVETVIAHAQKQNAKILPICPYAKTFFARKPEYADIVAK</sequence>
<dbReference type="CDD" id="cd04301">
    <property type="entry name" value="NAT_SF"/>
    <property type="match status" value="1"/>
</dbReference>
<organism evidence="3 4">
    <name type="scientific">Loigolactobacillus zhaoyuanensis</name>
    <dbReference type="NCBI Taxonomy" id="2486017"/>
    <lineage>
        <taxon>Bacteria</taxon>
        <taxon>Bacillati</taxon>
        <taxon>Bacillota</taxon>
        <taxon>Bacilli</taxon>
        <taxon>Lactobacillales</taxon>
        <taxon>Lactobacillaceae</taxon>
        <taxon>Loigolactobacillus</taxon>
    </lineage>
</organism>
<accession>A0ABW8UCK9</accession>
<dbReference type="Proteomes" id="UP001625389">
    <property type="component" value="Unassembled WGS sequence"/>
</dbReference>
<keyword evidence="3" id="KW-0808">Transferase</keyword>
<dbReference type="Pfam" id="PF14542">
    <property type="entry name" value="Acetyltransf_CG"/>
    <property type="match status" value="1"/>
</dbReference>
<dbReference type="PROSITE" id="PS51729">
    <property type="entry name" value="GNAT_YJDJ"/>
    <property type="match status" value="1"/>
</dbReference>
<dbReference type="GO" id="GO:0016746">
    <property type="term" value="F:acyltransferase activity"/>
    <property type="evidence" value="ECO:0007669"/>
    <property type="project" value="UniProtKB-KW"/>
</dbReference>
<dbReference type="PANTHER" id="PTHR31435">
    <property type="entry name" value="PROTEIN NATD1"/>
    <property type="match status" value="1"/>
</dbReference>
<dbReference type="Gene3D" id="3.40.630.30">
    <property type="match status" value="1"/>
</dbReference>
<dbReference type="InterPro" id="IPR016181">
    <property type="entry name" value="Acyl_CoA_acyltransferase"/>
</dbReference>
<proteinExistence type="predicted"/>
<dbReference type="PROSITE" id="PS51186">
    <property type="entry name" value="GNAT"/>
    <property type="match status" value="1"/>
</dbReference>
<dbReference type="EC" id="2.3.1.-" evidence="3"/>
<feature type="domain" description="N-acetyltransferase" evidence="2">
    <location>
        <begin position="2"/>
        <end position="91"/>
    </location>
</feature>